<dbReference type="NCBIfam" id="TIGR02887">
    <property type="entry name" value="spore_ger_x_C"/>
    <property type="match status" value="1"/>
</dbReference>
<evidence type="ECO:0000259" key="8">
    <source>
        <dbReference type="Pfam" id="PF05504"/>
    </source>
</evidence>
<reference evidence="10 11" key="1">
    <citation type="submission" date="2016-05" db="EMBL/GenBank/DDBJ databases">
        <title>Paenibacillus sp. 1ZS3-15 nov., isolated from the rhizosphere soil.</title>
        <authorList>
            <person name="Zhang X.X."/>
            <person name="Zhang J."/>
        </authorList>
    </citation>
    <scope>NUCLEOTIDE SEQUENCE [LARGE SCALE GENOMIC DNA]</scope>
    <source>
        <strain evidence="10 11">1ZS3-15</strain>
    </source>
</reference>
<evidence type="ECO:0000256" key="5">
    <source>
        <dbReference type="ARBA" id="ARBA00023136"/>
    </source>
</evidence>
<dbReference type="InterPro" id="IPR046953">
    <property type="entry name" value="Spore_GerAC-like_C"/>
</dbReference>
<evidence type="ECO:0000256" key="6">
    <source>
        <dbReference type="ARBA" id="ARBA00023139"/>
    </source>
</evidence>
<comment type="caution">
    <text evidence="10">The sequence shown here is derived from an EMBL/GenBank/DDBJ whole genome shotgun (WGS) entry which is preliminary data.</text>
</comment>
<evidence type="ECO:0000256" key="1">
    <source>
        <dbReference type="ARBA" id="ARBA00004635"/>
    </source>
</evidence>
<protein>
    <submittedName>
        <fullName evidence="10">Uncharacterized protein</fullName>
    </submittedName>
</protein>
<proteinExistence type="inferred from homology"/>
<evidence type="ECO:0000256" key="2">
    <source>
        <dbReference type="ARBA" id="ARBA00007886"/>
    </source>
</evidence>
<dbReference type="STRING" id="1850517.A8708_29375"/>
<dbReference type="PANTHER" id="PTHR35789">
    <property type="entry name" value="SPORE GERMINATION PROTEIN B3"/>
    <property type="match status" value="1"/>
</dbReference>
<keyword evidence="7" id="KW-0449">Lipoprotein</keyword>
<dbReference type="InterPro" id="IPR008844">
    <property type="entry name" value="Spore_GerAC-like"/>
</dbReference>
<dbReference type="GO" id="GO:0009847">
    <property type="term" value="P:spore germination"/>
    <property type="evidence" value="ECO:0007669"/>
    <property type="project" value="InterPro"/>
</dbReference>
<comment type="subcellular location">
    <subcellularLocation>
        <location evidence="1">Membrane</location>
        <topology evidence="1">Lipid-anchor</topology>
    </subcellularLocation>
</comment>
<organism evidence="10 11">
    <name type="scientific">Paenibacillus oryzisoli</name>
    <dbReference type="NCBI Taxonomy" id="1850517"/>
    <lineage>
        <taxon>Bacteria</taxon>
        <taxon>Bacillati</taxon>
        <taxon>Bacillota</taxon>
        <taxon>Bacilli</taxon>
        <taxon>Bacillales</taxon>
        <taxon>Paenibacillaceae</taxon>
        <taxon>Paenibacillus</taxon>
    </lineage>
</organism>
<evidence type="ECO:0000256" key="7">
    <source>
        <dbReference type="ARBA" id="ARBA00023288"/>
    </source>
</evidence>
<dbReference type="Gene3D" id="3.30.300.210">
    <property type="entry name" value="Nutrient germinant receptor protein C, domain 3"/>
    <property type="match status" value="1"/>
</dbReference>
<evidence type="ECO:0000256" key="4">
    <source>
        <dbReference type="ARBA" id="ARBA00022729"/>
    </source>
</evidence>
<feature type="domain" description="Spore germination protein N-terminal" evidence="9">
    <location>
        <begin position="22"/>
        <end position="197"/>
    </location>
</feature>
<keyword evidence="5" id="KW-0472">Membrane</keyword>
<keyword evidence="3" id="KW-0309">Germination</keyword>
<dbReference type="InterPro" id="IPR038501">
    <property type="entry name" value="Spore_GerAC_C_sf"/>
</dbReference>
<evidence type="ECO:0000256" key="3">
    <source>
        <dbReference type="ARBA" id="ARBA00022544"/>
    </source>
</evidence>
<dbReference type="EMBL" id="LYPB01000063">
    <property type="protein sequence ID" value="OAS18728.1"/>
    <property type="molecule type" value="Genomic_DNA"/>
</dbReference>
<keyword evidence="11" id="KW-1185">Reference proteome</keyword>
<dbReference type="AlphaFoldDB" id="A0A198ACQ7"/>
<keyword evidence="4" id="KW-0732">Signal</keyword>
<dbReference type="Pfam" id="PF25198">
    <property type="entry name" value="Spore_GerAC_N"/>
    <property type="match status" value="1"/>
</dbReference>
<dbReference type="PANTHER" id="PTHR35789:SF1">
    <property type="entry name" value="SPORE GERMINATION PROTEIN B3"/>
    <property type="match status" value="1"/>
</dbReference>
<dbReference type="PROSITE" id="PS51257">
    <property type="entry name" value="PROKAR_LIPOPROTEIN"/>
    <property type="match status" value="1"/>
</dbReference>
<dbReference type="Proteomes" id="UP000078454">
    <property type="component" value="Unassembled WGS sequence"/>
</dbReference>
<keyword evidence="6" id="KW-0564">Palmitate</keyword>
<sequence>MPRIGKITILWLLMLLLSGCWDIKDIQDMNYITAMGFDLDNNQYRAYVQMIDFSSVAKTESSKPAKPIPVWVGIGTGETLIGAFNDLYKSSQMRTLYGQLNTIVLGEKLMKTGMNDVWEFLSRYYEFRHTPWLFGTKQPIDDLFEISPFFNLSPIMSILNQPHEVYKQQSLIAPLTLREFISETNEPSNATFLPTLSITEENWKSENQQKPLLNIDGVFVFQDEHFQKWYDWRSVLGLRWVEPKTQRSPLLIRAGGKPQASVSLEKPQITITPQSGEDQVIFNMDVKLSGYVSELLQPIPEADLELKVAEEVKKQINSTYEEGLKTELDLMHLEHTLYRKKNEEWKKWRDQGGLRLTSNSLNIHVEVKLNHSGRAKY</sequence>
<evidence type="ECO:0000313" key="10">
    <source>
        <dbReference type="EMBL" id="OAS18728.1"/>
    </source>
</evidence>
<name>A0A198ACQ7_9BACL</name>
<dbReference type="GO" id="GO:0016020">
    <property type="term" value="C:membrane"/>
    <property type="evidence" value="ECO:0007669"/>
    <property type="project" value="UniProtKB-SubCell"/>
</dbReference>
<dbReference type="InterPro" id="IPR057336">
    <property type="entry name" value="GerAC_N"/>
</dbReference>
<dbReference type="Pfam" id="PF05504">
    <property type="entry name" value="Spore_GerAC"/>
    <property type="match status" value="1"/>
</dbReference>
<evidence type="ECO:0000259" key="9">
    <source>
        <dbReference type="Pfam" id="PF25198"/>
    </source>
</evidence>
<feature type="domain" description="Spore germination GerAC-like C-terminal" evidence="8">
    <location>
        <begin position="216"/>
        <end position="373"/>
    </location>
</feature>
<accession>A0A198ACQ7</accession>
<dbReference type="RefSeq" id="WP_068664247.1">
    <property type="nucleotide sequence ID" value="NZ_LYPB01000063.1"/>
</dbReference>
<comment type="similarity">
    <text evidence="2">Belongs to the GerABKC lipoprotein family.</text>
</comment>
<dbReference type="OrthoDB" id="2380468at2"/>
<gene>
    <name evidence="10" type="ORF">A8708_29375</name>
</gene>
<evidence type="ECO:0000313" key="11">
    <source>
        <dbReference type="Proteomes" id="UP000078454"/>
    </source>
</evidence>